<evidence type="ECO:0000313" key="6">
    <source>
        <dbReference type="EMBL" id="MBC3758056.1"/>
    </source>
</evidence>
<keyword evidence="2" id="KW-0732">Signal</keyword>
<gene>
    <name evidence="6" type="ORF">H7U19_06545</name>
</gene>
<dbReference type="EMBL" id="JACNMF010000002">
    <property type="protein sequence ID" value="MBC3758056.1"/>
    <property type="molecule type" value="Genomic_DNA"/>
</dbReference>
<accession>A0A923H7H8</accession>
<keyword evidence="3" id="KW-0604">Photosystem II</keyword>
<evidence type="ECO:0000256" key="2">
    <source>
        <dbReference type="ARBA" id="ARBA00022729"/>
    </source>
</evidence>
<dbReference type="PANTHER" id="PTHR47199:SF2">
    <property type="entry name" value="PHOTOSYSTEM II STABILITY_ASSEMBLY FACTOR HCF136, CHLOROPLASTIC"/>
    <property type="match status" value="1"/>
</dbReference>
<dbReference type="Gene3D" id="2.130.10.10">
    <property type="entry name" value="YVTN repeat-like/Quinoprotein amine dehydrogenase"/>
    <property type="match status" value="2"/>
</dbReference>
<keyword evidence="1" id="KW-0602">Photosynthesis</keyword>
<evidence type="ECO:0000259" key="4">
    <source>
        <dbReference type="Pfam" id="PF14870"/>
    </source>
</evidence>
<dbReference type="Pfam" id="PF14870">
    <property type="entry name" value="PSII_BNR"/>
    <property type="match status" value="2"/>
</dbReference>
<dbReference type="InterPro" id="IPR015943">
    <property type="entry name" value="WD40/YVTN_repeat-like_dom_sf"/>
</dbReference>
<dbReference type="Proteomes" id="UP000656244">
    <property type="component" value="Unassembled WGS sequence"/>
</dbReference>
<dbReference type="InterPro" id="IPR026444">
    <property type="entry name" value="Secre_tail"/>
</dbReference>
<dbReference type="GO" id="GO:0015979">
    <property type="term" value="P:photosynthesis"/>
    <property type="evidence" value="ECO:0007669"/>
    <property type="project" value="UniProtKB-KW"/>
</dbReference>
<protein>
    <submittedName>
        <fullName evidence="6">T9SS type A sorting domain-containing protein</fullName>
    </submittedName>
</protein>
<comment type="caution">
    <text evidence="6">The sequence shown here is derived from an EMBL/GenBank/DDBJ whole genome shotgun (WGS) entry which is preliminary data.</text>
</comment>
<evidence type="ECO:0000313" key="7">
    <source>
        <dbReference type="Proteomes" id="UP000656244"/>
    </source>
</evidence>
<dbReference type="AlphaFoldDB" id="A0A923H7H8"/>
<dbReference type="PANTHER" id="PTHR47199">
    <property type="entry name" value="PHOTOSYSTEM II STABILITY/ASSEMBLY FACTOR HCF136, CHLOROPLASTIC"/>
    <property type="match status" value="1"/>
</dbReference>
<dbReference type="InterPro" id="IPR028203">
    <property type="entry name" value="PSII_CF48-like_dom"/>
</dbReference>
<name>A0A923H7H8_9FLAO</name>
<organism evidence="6 7">
    <name type="scientific">Hyunsoonleella aquatilis</name>
    <dbReference type="NCBI Taxonomy" id="2762758"/>
    <lineage>
        <taxon>Bacteria</taxon>
        <taxon>Pseudomonadati</taxon>
        <taxon>Bacteroidota</taxon>
        <taxon>Flavobacteriia</taxon>
        <taxon>Flavobacteriales</taxon>
        <taxon>Flavobacteriaceae</taxon>
    </lineage>
</organism>
<feature type="domain" description="Photosynthesis system II assembly factor Ycf48/Hcf136-like" evidence="4">
    <location>
        <begin position="138"/>
        <end position="220"/>
    </location>
</feature>
<evidence type="ECO:0000259" key="5">
    <source>
        <dbReference type="Pfam" id="PF18962"/>
    </source>
</evidence>
<reference evidence="6" key="1">
    <citation type="submission" date="2020-08" db="EMBL/GenBank/DDBJ databases">
        <title>Hyunsoonleella sp. strain SJ7 genome sequencing and assembly.</title>
        <authorList>
            <person name="Kim I."/>
        </authorList>
    </citation>
    <scope>NUCLEOTIDE SEQUENCE</scope>
    <source>
        <strain evidence="6">SJ7</strain>
    </source>
</reference>
<dbReference type="NCBIfam" id="TIGR04183">
    <property type="entry name" value="Por_Secre_tail"/>
    <property type="match status" value="1"/>
</dbReference>
<feature type="domain" description="Secretion system C-terminal sorting" evidence="5">
    <location>
        <begin position="232"/>
        <end position="304"/>
    </location>
</feature>
<feature type="domain" description="Photosynthesis system II assembly factor Ycf48/Hcf136-like" evidence="4">
    <location>
        <begin position="11"/>
        <end position="55"/>
    </location>
</feature>
<evidence type="ECO:0000256" key="1">
    <source>
        <dbReference type="ARBA" id="ARBA00022531"/>
    </source>
</evidence>
<sequence>MLKKTTDGGLNWVDQEIETDEYLYCVSFLNSNIGFAVGAKGTILKTSNGGENWVDLTKPSFGADINDVHIIDSNIIYLAVYSSGGSDSLRKTTNGGQDWVSLWTGTNGPLSSVHFSNKSNGVVVGERGALSRTIDHGENWQLTSSKTPWDLCSIDFIDDNHGYATGHLGTISKTIDGGETWEKESSGTNNILYAVEMIENSIYAVGTQSIILKKVDENLSINENSKSNKILLYPTITSGKVKVSTSLTQTLSHIKIINLQGEIVQSADLNLTTDETITLNPTLQNGLYFIRISMGNSIISKKIILKK</sequence>
<dbReference type="SUPFAM" id="SSF110296">
    <property type="entry name" value="Oligoxyloglucan reducing end-specific cellobiohydrolase"/>
    <property type="match status" value="1"/>
</dbReference>
<keyword evidence="7" id="KW-1185">Reference proteome</keyword>
<dbReference type="GO" id="GO:0009523">
    <property type="term" value="C:photosystem II"/>
    <property type="evidence" value="ECO:0007669"/>
    <property type="project" value="UniProtKB-KW"/>
</dbReference>
<proteinExistence type="predicted"/>
<dbReference type="Pfam" id="PF18962">
    <property type="entry name" value="Por_Secre_tail"/>
    <property type="match status" value="1"/>
</dbReference>
<evidence type="ECO:0000256" key="3">
    <source>
        <dbReference type="ARBA" id="ARBA00023276"/>
    </source>
</evidence>